<keyword evidence="2" id="KW-0378">Hydrolase</keyword>
<proteinExistence type="predicted"/>
<evidence type="ECO:0000313" key="3">
    <source>
        <dbReference type="Proteomes" id="UP000622552"/>
    </source>
</evidence>
<sequence>MWVKDILGDAYEARTLPLPDDEHGELVATLVRRRAGQSTRAVLYVHGYNDYFFQTHLADFFVSLGYTFYALDLRRSGRSLRPGQTPSMVDSVSEYFTELDEAARIIREEDGHDILVVNAHSTGGLTTSLWAHKLQGTGIITALTLNSPFFDLNANWFLRRVAPVVLAPVGRRQPMRVVPAGLSTVYGDSLHIDRKGSWRFDTAWKPLEGIPTRLGWLVAITHAQRRLRKGLNIDIPVLVTASTASYKSPEWSDDATRMDAVLDVEHIAEFARALGPDVTFIEVPDGLHDLALSAEEARQLYFDTLQEWLNAHVG</sequence>
<dbReference type="InterPro" id="IPR051044">
    <property type="entry name" value="MAG_DAG_Lipase"/>
</dbReference>
<dbReference type="Pfam" id="PF12146">
    <property type="entry name" value="Hydrolase_4"/>
    <property type="match status" value="1"/>
</dbReference>
<dbReference type="PANTHER" id="PTHR11614">
    <property type="entry name" value="PHOSPHOLIPASE-RELATED"/>
    <property type="match status" value="1"/>
</dbReference>
<dbReference type="GO" id="GO:0016787">
    <property type="term" value="F:hydrolase activity"/>
    <property type="evidence" value="ECO:0007669"/>
    <property type="project" value="UniProtKB-KW"/>
</dbReference>
<name>A0A8J7GMR3_9ACTN</name>
<organism evidence="2 3">
    <name type="scientific">Longispora fulva</name>
    <dbReference type="NCBI Taxonomy" id="619741"/>
    <lineage>
        <taxon>Bacteria</taxon>
        <taxon>Bacillati</taxon>
        <taxon>Actinomycetota</taxon>
        <taxon>Actinomycetes</taxon>
        <taxon>Micromonosporales</taxon>
        <taxon>Micromonosporaceae</taxon>
        <taxon>Longispora</taxon>
    </lineage>
</organism>
<dbReference type="AlphaFoldDB" id="A0A8J7GMR3"/>
<comment type="caution">
    <text evidence="2">The sequence shown here is derived from an EMBL/GenBank/DDBJ whole genome shotgun (WGS) entry which is preliminary data.</text>
</comment>
<dbReference type="Proteomes" id="UP000622552">
    <property type="component" value="Unassembled WGS sequence"/>
</dbReference>
<protein>
    <submittedName>
        <fullName evidence="2">Alpha-beta hydrolase superfamily lysophospholipase</fullName>
    </submittedName>
</protein>
<reference evidence="2" key="1">
    <citation type="submission" date="2020-11" db="EMBL/GenBank/DDBJ databases">
        <title>Sequencing the genomes of 1000 actinobacteria strains.</title>
        <authorList>
            <person name="Klenk H.-P."/>
        </authorList>
    </citation>
    <scope>NUCLEOTIDE SEQUENCE</scope>
    <source>
        <strain evidence="2">DSM 45356</strain>
    </source>
</reference>
<keyword evidence="3" id="KW-1185">Reference proteome</keyword>
<dbReference type="SUPFAM" id="SSF53474">
    <property type="entry name" value="alpha/beta-Hydrolases"/>
    <property type="match status" value="1"/>
</dbReference>
<dbReference type="InterPro" id="IPR022742">
    <property type="entry name" value="Hydrolase_4"/>
</dbReference>
<feature type="domain" description="Serine aminopeptidase S33" evidence="1">
    <location>
        <begin position="38"/>
        <end position="290"/>
    </location>
</feature>
<evidence type="ECO:0000313" key="2">
    <source>
        <dbReference type="EMBL" id="MBG6140650.1"/>
    </source>
</evidence>
<dbReference type="InterPro" id="IPR029058">
    <property type="entry name" value="AB_hydrolase_fold"/>
</dbReference>
<evidence type="ECO:0000259" key="1">
    <source>
        <dbReference type="Pfam" id="PF12146"/>
    </source>
</evidence>
<gene>
    <name evidence="2" type="ORF">IW245_006844</name>
</gene>
<dbReference type="Gene3D" id="3.40.50.1820">
    <property type="entry name" value="alpha/beta hydrolase"/>
    <property type="match status" value="1"/>
</dbReference>
<accession>A0A8J7GMR3</accession>
<dbReference type="RefSeq" id="WP_197007177.1">
    <property type="nucleotide sequence ID" value="NZ_BONS01000005.1"/>
</dbReference>
<dbReference type="EMBL" id="JADOUF010000001">
    <property type="protein sequence ID" value="MBG6140650.1"/>
    <property type="molecule type" value="Genomic_DNA"/>
</dbReference>